<dbReference type="RefSeq" id="WP_130023248.1">
    <property type="nucleotide sequence ID" value="NZ_SEWF01000040.1"/>
</dbReference>
<dbReference type="Proteomes" id="UP000293162">
    <property type="component" value="Unassembled WGS sequence"/>
</dbReference>
<protein>
    <submittedName>
        <fullName evidence="1">Uncharacterized protein</fullName>
    </submittedName>
</protein>
<reference evidence="1 2" key="1">
    <citation type="submission" date="2019-02" db="EMBL/GenBank/DDBJ databases">
        <title>Bacterial novel species Emticicia sp. 17J42-9 isolated from soil.</title>
        <authorList>
            <person name="Jung H.-Y."/>
        </authorList>
    </citation>
    <scope>NUCLEOTIDE SEQUENCE [LARGE SCALE GENOMIC DNA]</scope>
    <source>
        <strain evidence="1 2">17J42-9</strain>
    </source>
</reference>
<organism evidence="1 2">
    <name type="scientific">Emticicia agri</name>
    <dbReference type="NCBI Taxonomy" id="2492393"/>
    <lineage>
        <taxon>Bacteria</taxon>
        <taxon>Pseudomonadati</taxon>
        <taxon>Bacteroidota</taxon>
        <taxon>Cytophagia</taxon>
        <taxon>Cytophagales</taxon>
        <taxon>Leadbetterellaceae</taxon>
        <taxon>Emticicia</taxon>
    </lineage>
</organism>
<keyword evidence="2" id="KW-1185">Reference proteome</keyword>
<dbReference type="EMBL" id="SEWF01000040">
    <property type="protein sequence ID" value="RYU93642.1"/>
    <property type="molecule type" value="Genomic_DNA"/>
</dbReference>
<name>A0A4Q5LVE4_9BACT</name>
<accession>A0A4Q5LVE4</accession>
<evidence type="ECO:0000313" key="2">
    <source>
        <dbReference type="Proteomes" id="UP000293162"/>
    </source>
</evidence>
<proteinExistence type="predicted"/>
<gene>
    <name evidence="1" type="ORF">EWM59_21150</name>
</gene>
<sequence length="61" mass="6952">MKSEKIKSNNSQPVIKTASYALQKRRIERVREGIMGVVLQEKSHIEDLSGYIPAAKRKLVK</sequence>
<dbReference type="AlphaFoldDB" id="A0A4Q5LVE4"/>
<comment type="caution">
    <text evidence="1">The sequence shown here is derived from an EMBL/GenBank/DDBJ whole genome shotgun (WGS) entry which is preliminary data.</text>
</comment>
<evidence type="ECO:0000313" key="1">
    <source>
        <dbReference type="EMBL" id="RYU93642.1"/>
    </source>
</evidence>